<dbReference type="Proteomes" id="UP001163823">
    <property type="component" value="Chromosome 8"/>
</dbReference>
<feature type="transmembrane region" description="Helical" evidence="13">
    <location>
        <begin position="235"/>
        <end position="254"/>
    </location>
</feature>
<comment type="caution">
    <text evidence="15">The sequence shown here is derived from an EMBL/GenBank/DDBJ whole genome shotgun (WGS) entry which is preliminary data.</text>
</comment>
<dbReference type="InterPro" id="IPR014710">
    <property type="entry name" value="RmlC-like_jellyroll"/>
</dbReference>
<keyword evidence="5 13" id="KW-0812">Transmembrane</keyword>
<keyword evidence="7" id="KW-0851">Voltage-gated channel</keyword>
<evidence type="ECO:0000256" key="11">
    <source>
        <dbReference type="ARBA" id="ARBA00023136"/>
    </source>
</evidence>
<sequence>MVISDQWTAYKKDDVEKAAIVKEIILNDVWWDKVDYIIAFTSPIYDMLRVTDTDKPTLHLVYDMWDTMIEKVRATILRHEGKEANDQSTFYDVVYSILIDRWTKSCTPLHCMAHSLNPRYYSDEWLVEASNRVPPHMDTEIALREISGSLAITDNVVNRLFATDIVLTFFVAFLDKATYLLIDNPKLIALRYAKTWLVFDVISTIASELAQKLLPPPLQTYGLFNMLCLWSLRRVTLFAVHCGACFFYLIGARHHGDPKLSWLGLVAIDLDSLWSRYVTSMCWSIVTVATVNYGDLHPVNTKEMLFDMFFMLFNLGLSAYLIGNMTNLVVHGTGRARKFRDTIQAATHFGTRNQLPVRLQEQMLAHLCMKYRTDSEGLQQQEIIDSLPIAIQSSISHFLFYSLVDKVYLFHGVSNDLLFQLVSEMKAEYFAQRKMLLVRQKQGDVTGEIGVLCYRPQVFTVRTKLSQLLRLNRTTFVSLSQANVGDGTTIMNNFLQRFETSIYGRNFEGYRSTY</sequence>
<dbReference type="EMBL" id="JARAOO010000008">
    <property type="protein sequence ID" value="KAJ7958743.1"/>
    <property type="molecule type" value="Genomic_DNA"/>
</dbReference>
<feature type="domain" description="Cyclic nucleotide-binding" evidence="14">
    <location>
        <begin position="419"/>
        <end position="497"/>
    </location>
</feature>
<keyword evidence="11 13" id="KW-0472">Membrane</keyword>
<evidence type="ECO:0000256" key="3">
    <source>
        <dbReference type="ARBA" id="ARBA00022448"/>
    </source>
</evidence>
<gene>
    <name evidence="15" type="ORF">O6P43_019417</name>
</gene>
<dbReference type="Gene3D" id="1.10.287.70">
    <property type="match status" value="1"/>
</dbReference>
<evidence type="ECO:0000256" key="8">
    <source>
        <dbReference type="ARBA" id="ARBA00022958"/>
    </source>
</evidence>
<dbReference type="GO" id="GO:0034702">
    <property type="term" value="C:monoatomic ion channel complex"/>
    <property type="evidence" value="ECO:0007669"/>
    <property type="project" value="UniProtKB-KW"/>
</dbReference>
<dbReference type="SUPFAM" id="SSF81324">
    <property type="entry name" value="Voltage-gated potassium channels"/>
    <property type="match status" value="1"/>
</dbReference>
<dbReference type="SUPFAM" id="SSF51206">
    <property type="entry name" value="cAMP-binding domain-like"/>
    <property type="match status" value="1"/>
</dbReference>
<evidence type="ECO:0000256" key="6">
    <source>
        <dbReference type="ARBA" id="ARBA00022826"/>
    </source>
</evidence>
<dbReference type="PANTHER" id="PTHR45743:SF2">
    <property type="entry name" value="POTASSIUM CHANNEL AKT1"/>
    <property type="match status" value="1"/>
</dbReference>
<evidence type="ECO:0000256" key="7">
    <source>
        <dbReference type="ARBA" id="ARBA00022882"/>
    </source>
</evidence>
<evidence type="ECO:0000256" key="2">
    <source>
        <dbReference type="ARBA" id="ARBA00007929"/>
    </source>
</evidence>
<keyword evidence="16" id="KW-1185">Reference proteome</keyword>
<name>A0AAD7LIM0_QUISA</name>
<dbReference type="PANTHER" id="PTHR45743">
    <property type="entry name" value="POTASSIUM CHANNEL AKT1"/>
    <property type="match status" value="1"/>
</dbReference>
<keyword evidence="4" id="KW-0633">Potassium transport</keyword>
<keyword evidence="10" id="KW-0406">Ion transport</keyword>
<evidence type="ECO:0000256" key="10">
    <source>
        <dbReference type="ARBA" id="ARBA00023065"/>
    </source>
</evidence>
<evidence type="ECO:0000313" key="16">
    <source>
        <dbReference type="Proteomes" id="UP001163823"/>
    </source>
</evidence>
<organism evidence="15 16">
    <name type="scientific">Quillaja saponaria</name>
    <name type="common">Soap bark tree</name>
    <dbReference type="NCBI Taxonomy" id="32244"/>
    <lineage>
        <taxon>Eukaryota</taxon>
        <taxon>Viridiplantae</taxon>
        <taxon>Streptophyta</taxon>
        <taxon>Embryophyta</taxon>
        <taxon>Tracheophyta</taxon>
        <taxon>Spermatophyta</taxon>
        <taxon>Magnoliopsida</taxon>
        <taxon>eudicotyledons</taxon>
        <taxon>Gunneridae</taxon>
        <taxon>Pentapetalae</taxon>
        <taxon>rosids</taxon>
        <taxon>fabids</taxon>
        <taxon>Fabales</taxon>
        <taxon>Quillajaceae</taxon>
        <taxon>Quillaja</taxon>
    </lineage>
</organism>
<evidence type="ECO:0000256" key="13">
    <source>
        <dbReference type="SAM" id="Phobius"/>
    </source>
</evidence>
<reference evidence="15" key="1">
    <citation type="journal article" date="2023" name="Science">
        <title>Elucidation of the pathway for biosynthesis of saponin adjuvants from the soapbark tree.</title>
        <authorList>
            <person name="Reed J."/>
            <person name="Orme A."/>
            <person name="El-Demerdash A."/>
            <person name="Owen C."/>
            <person name="Martin L.B.B."/>
            <person name="Misra R.C."/>
            <person name="Kikuchi S."/>
            <person name="Rejzek M."/>
            <person name="Martin A.C."/>
            <person name="Harkess A."/>
            <person name="Leebens-Mack J."/>
            <person name="Louveau T."/>
            <person name="Stephenson M.J."/>
            <person name="Osbourn A."/>
        </authorList>
    </citation>
    <scope>NUCLEOTIDE SEQUENCE</scope>
    <source>
        <strain evidence="15">S10</strain>
    </source>
</reference>
<keyword evidence="6" id="KW-0631">Potassium channel</keyword>
<dbReference type="InterPro" id="IPR005821">
    <property type="entry name" value="Ion_trans_dom"/>
</dbReference>
<dbReference type="InterPro" id="IPR018490">
    <property type="entry name" value="cNMP-bd_dom_sf"/>
</dbReference>
<feature type="transmembrane region" description="Helical" evidence="13">
    <location>
        <begin position="305"/>
        <end position="323"/>
    </location>
</feature>
<dbReference type="InterPro" id="IPR000595">
    <property type="entry name" value="cNMP-bd_dom"/>
</dbReference>
<evidence type="ECO:0000259" key="14">
    <source>
        <dbReference type="PROSITE" id="PS50042"/>
    </source>
</evidence>
<evidence type="ECO:0000256" key="9">
    <source>
        <dbReference type="ARBA" id="ARBA00022989"/>
    </source>
</evidence>
<comment type="subcellular location">
    <subcellularLocation>
        <location evidence="1">Membrane</location>
        <topology evidence="1">Multi-pass membrane protein</topology>
    </subcellularLocation>
</comment>
<dbReference type="SUPFAM" id="SSF53098">
    <property type="entry name" value="Ribonuclease H-like"/>
    <property type="match status" value="1"/>
</dbReference>
<proteinExistence type="inferred from homology"/>
<dbReference type="KEGG" id="qsa:O6P43_019417"/>
<dbReference type="AlphaFoldDB" id="A0AAD7LIM0"/>
<dbReference type="Pfam" id="PF00520">
    <property type="entry name" value="Ion_trans"/>
    <property type="match status" value="1"/>
</dbReference>
<keyword evidence="12 15" id="KW-0407">Ion channel</keyword>
<evidence type="ECO:0000256" key="12">
    <source>
        <dbReference type="ARBA" id="ARBA00023303"/>
    </source>
</evidence>
<keyword evidence="8" id="KW-0630">Potassium</keyword>
<feature type="transmembrane region" description="Helical" evidence="13">
    <location>
        <begin position="274"/>
        <end position="293"/>
    </location>
</feature>
<evidence type="ECO:0000256" key="1">
    <source>
        <dbReference type="ARBA" id="ARBA00004141"/>
    </source>
</evidence>
<protein>
    <submittedName>
        <fullName evidence="15">Potassium channel</fullName>
    </submittedName>
</protein>
<accession>A0AAD7LIM0</accession>
<evidence type="ECO:0000256" key="4">
    <source>
        <dbReference type="ARBA" id="ARBA00022538"/>
    </source>
</evidence>
<evidence type="ECO:0000256" key="5">
    <source>
        <dbReference type="ARBA" id="ARBA00022692"/>
    </source>
</evidence>
<dbReference type="InterPro" id="IPR045319">
    <property type="entry name" value="KAT/AKT"/>
</dbReference>
<keyword evidence="3" id="KW-0813">Transport</keyword>
<evidence type="ECO:0000313" key="15">
    <source>
        <dbReference type="EMBL" id="KAJ7958743.1"/>
    </source>
</evidence>
<keyword evidence="9 13" id="KW-1133">Transmembrane helix</keyword>
<dbReference type="PROSITE" id="PS50042">
    <property type="entry name" value="CNMP_BINDING_3"/>
    <property type="match status" value="1"/>
</dbReference>
<dbReference type="Gene3D" id="2.60.120.10">
    <property type="entry name" value="Jelly Rolls"/>
    <property type="match status" value="1"/>
</dbReference>
<comment type="similarity">
    <text evidence="2">Belongs to the potassium channel family. Plant (TC 1.A.1.4) subfamily.</text>
</comment>
<dbReference type="InterPro" id="IPR012337">
    <property type="entry name" value="RNaseH-like_sf"/>
</dbReference>
<dbReference type="GO" id="GO:0005249">
    <property type="term" value="F:voltage-gated potassium channel activity"/>
    <property type="evidence" value="ECO:0007669"/>
    <property type="project" value="InterPro"/>
</dbReference>